<dbReference type="Proteomes" id="UP000887575">
    <property type="component" value="Unassembled WGS sequence"/>
</dbReference>
<dbReference type="InterPro" id="IPR023779">
    <property type="entry name" value="Chromodomain_CS"/>
</dbReference>
<dbReference type="PROSITE" id="PS50013">
    <property type="entry name" value="CHROMO_2"/>
    <property type="match status" value="1"/>
</dbReference>
<feature type="compositionally biased region" description="Basic and acidic residues" evidence="3">
    <location>
        <begin position="146"/>
        <end position="158"/>
    </location>
</feature>
<protein>
    <submittedName>
        <fullName evidence="6">Chromo domain-containing protein</fullName>
    </submittedName>
</protein>
<evidence type="ECO:0000313" key="5">
    <source>
        <dbReference type="Proteomes" id="UP000887575"/>
    </source>
</evidence>
<feature type="compositionally biased region" description="Acidic residues" evidence="3">
    <location>
        <begin position="80"/>
        <end position="97"/>
    </location>
</feature>
<dbReference type="InterPro" id="IPR000953">
    <property type="entry name" value="Chromo/chromo_shadow_dom"/>
</dbReference>
<dbReference type="WBParaSite" id="MBELARI_LOCUS20137">
    <property type="protein sequence ID" value="MBELARI_LOCUS20137"/>
    <property type="gene ID" value="MBELARI_LOCUS20137"/>
</dbReference>
<sequence>MNDSVLESLDEIIEAAKSPSRKSKSLEMIEETRQTPEKSPEKENMERREKSRSKSSSSSSSSSSSEGIPRIPTPTIEAGPDADSDAPSSDDSEADEYTVEKVLNHKKLRNGKLEFLIKWEGYGDADNTWEPEENLSCANKIAEYWSSKKADIPTEKSRATTPQKKKEKKKKSAEMVELSESDDDEPLFKKRNSKVLLESATDQPRKEGTSLNVEELFGTSLKPKDEKRRRTVKEVENESERKKKKRAYTDDEEEKSDHESEKRSRRTRATPLINTGSDDESEKRSRRTRANTGSTTSKKRKAIIEDSEETLANLAETSRTNKKTDKTSTYRLQKGEKPTRVIGMKLTSDGLMVLIAFGEPTKGEYKPSACEMTPCNVARQWPAANKLLLDFLIGAAEKQLSTFSGKVHEYERDRGRK</sequence>
<dbReference type="InterPro" id="IPR017984">
    <property type="entry name" value="Chromo_dom_subgr"/>
</dbReference>
<feature type="region of interest" description="Disordered" evidence="3">
    <location>
        <begin position="146"/>
        <end position="334"/>
    </location>
</feature>
<dbReference type="GO" id="GO:0005634">
    <property type="term" value="C:nucleus"/>
    <property type="evidence" value="ECO:0007669"/>
    <property type="project" value="UniProtKB-SubCell"/>
</dbReference>
<dbReference type="InterPro" id="IPR051219">
    <property type="entry name" value="Heterochromatin_chromo-domain"/>
</dbReference>
<feature type="compositionally biased region" description="Low complexity" evidence="3">
    <location>
        <begin position="54"/>
        <end position="66"/>
    </location>
</feature>
<feature type="compositionally biased region" description="Basic and acidic residues" evidence="3">
    <location>
        <begin position="222"/>
        <end position="241"/>
    </location>
</feature>
<keyword evidence="2" id="KW-0539">Nucleus</keyword>
<dbReference type="Gene3D" id="2.40.50.40">
    <property type="match status" value="1"/>
</dbReference>
<evidence type="ECO:0000256" key="2">
    <source>
        <dbReference type="ARBA" id="ARBA00023242"/>
    </source>
</evidence>
<proteinExistence type="predicted"/>
<feature type="compositionally biased region" description="Basic and acidic residues" evidence="3">
    <location>
        <begin position="24"/>
        <end position="49"/>
    </location>
</feature>
<keyword evidence="5" id="KW-1185">Reference proteome</keyword>
<dbReference type="InterPro" id="IPR023780">
    <property type="entry name" value="Chromo_domain"/>
</dbReference>
<evidence type="ECO:0000259" key="4">
    <source>
        <dbReference type="PROSITE" id="PS50013"/>
    </source>
</evidence>
<feature type="compositionally biased region" description="Basic and acidic residues" evidence="3">
    <location>
        <begin position="322"/>
        <end position="334"/>
    </location>
</feature>
<dbReference type="SUPFAM" id="SSF54160">
    <property type="entry name" value="Chromo domain-like"/>
    <property type="match status" value="1"/>
</dbReference>
<dbReference type="PROSITE" id="PS00598">
    <property type="entry name" value="CHROMO_1"/>
    <property type="match status" value="1"/>
</dbReference>
<dbReference type="CDD" id="cd00024">
    <property type="entry name" value="CD_CSD"/>
    <property type="match status" value="1"/>
</dbReference>
<evidence type="ECO:0000256" key="3">
    <source>
        <dbReference type="SAM" id="MobiDB-lite"/>
    </source>
</evidence>
<name>A0AAF3F1A0_9BILA</name>
<organism evidence="5 6">
    <name type="scientific">Mesorhabditis belari</name>
    <dbReference type="NCBI Taxonomy" id="2138241"/>
    <lineage>
        <taxon>Eukaryota</taxon>
        <taxon>Metazoa</taxon>
        <taxon>Ecdysozoa</taxon>
        <taxon>Nematoda</taxon>
        <taxon>Chromadorea</taxon>
        <taxon>Rhabditida</taxon>
        <taxon>Rhabditina</taxon>
        <taxon>Rhabditomorpha</taxon>
        <taxon>Rhabditoidea</taxon>
        <taxon>Rhabditidae</taxon>
        <taxon>Mesorhabditinae</taxon>
        <taxon>Mesorhabditis</taxon>
    </lineage>
</organism>
<dbReference type="SMART" id="SM00298">
    <property type="entry name" value="CHROMO"/>
    <property type="match status" value="1"/>
</dbReference>
<evidence type="ECO:0000256" key="1">
    <source>
        <dbReference type="ARBA" id="ARBA00004123"/>
    </source>
</evidence>
<dbReference type="PANTHER" id="PTHR22812">
    <property type="entry name" value="CHROMOBOX PROTEIN"/>
    <property type="match status" value="1"/>
</dbReference>
<feature type="domain" description="Chromo" evidence="4">
    <location>
        <begin position="97"/>
        <end position="156"/>
    </location>
</feature>
<reference evidence="6" key="1">
    <citation type="submission" date="2024-02" db="UniProtKB">
        <authorList>
            <consortium name="WormBaseParasite"/>
        </authorList>
    </citation>
    <scope>IDENTIFICATION</scope>
</reference>
<dbReference type="AlphaFoldDB" id="A0AAF3F1A0"/>
<dbReference type="PRINTS" id="PR00504">
    <property type="entry name" value="CHROMODOMAIN"/>
</dbReference>
<dbReference type="InterPro" id="IPR016197">
    <property type="entry name" value="Chromo-like_dom_sf"/>
</dbReference>
<accession>A0AAF3F1A0</accession>
<feature type="region of interest" description="Disordered" evidence="3">
    <location>
        <begin position="1"/>
        <end position="104"/>
    </location>
</feature>
<dbReference type="Pfam" id="PF00385">
    <property type="entry name" value="Chromo"/>
    <property type="match status" value="1"/>
</dbReference>
<evidence type="ECO:0000313" key="6">
    <source>
        <dbReference type="WBParaSite" id="MBELARI_LOCUS20137"/>
    </source>
</evidence>
<comment type="subcellular location">
    <subcellularLocation>
        <location evidence="1">Nucleus</location>
    </subcellularLocation>
</comment>